<dbReference type="Proteomes" id="UP001062165">
    <property type="component" value="Chromosome"/>
</dbReference>
<dbReference type="Gene3D" id="1.10.287.130">
    <property type="match status" value="1"/>
</dbReference>
<keyword evidence="3" id="KW-1133">Transmembrane helix</keyword>
<dbReference type="EMBL" id="CP106735">
    <property type="protein sequence ID" value="UXX78435.1"/>
    <property type="molecule type" value="Genomic_DNA"/>
</dbReference>
<proteinExistence type="predicted"/>
<dbReference type="InterPro" id="IPR036097">
    <property type="entry name" value="HisK_dim/P_sf"/>
</dbReference>
<evidence type="ECO:0000256" key="3">
    <source>
        <dbReference type="SAM" id="Phobius"/>
    </source>
</evidence>
<dbReference type="EC" id="2.7.13.3" evidence="2"/>
<feature type="transmembrane region" description="Helical" evidence="3">
    <location>
        <begin position="59"/>
        <end position="79"/>
    </location>
</feature>
<name>A0ABY6CYI6_9BACT</name>
<feature type="transmembrane region" description="Helical" evidence="3">
    <location>
        <begin position="86"/>
        <end position="103"/>
    </location>
</feature>
<keyword evidence="3" id="KW-0472">Membrane</keyword>
<sequence length="474" mass="55872">MTKHSFIGTLFLVGSDSEKLKTTKERIILANVMFLMVPIIILISYVLDYKEYLIPYNELNFDQFTRMMFAGASLFCYYLNRQDQFLLSRWVYILSWIAFWLVLDPVVQGTSPDYYFHFDLSIIGLSLVSQILFSYKKEPIIYGFLMVFSLVCIYFQQSYLLHFDANQEFTKTFLNNDYTYLTSIYYWAIFNLIIGYLLFIYEKSNIHLSENNVKLDRLTSNLEEVVEERTTDLRKKQNELIGITERLLESEDKYRKLFTNSFEGIARLELNPPLDTSWPKTQQVAHLQDHLTLVECNHVFAKLYLHKDPTTLIGERLSFIMDHKESMTNLLETYVENDYHLNGKVMTESIHGTNRWFIGHVTSQVDNGKISWLWLNKLDITEKSKQDEERKILLQNLEEYAFQTSHELRGPLSRLLGLTSLMLNKNAFNQEELPEMLKHINNTSIEIDDVIKMMNQVLSRSSYESKLTKDKTKE</sequence>
<dbReference type="RefSeq" id="WP_263050180.1">
    <property type="nucleotide sequence ID" value="NZ_CP106735.1"/>
</dbReference>
<organism evidence="4 5">
    <name type="scientific">Reichenbachiella carrageenanivorans</name>
    <dbReference type="NCBI Taxonomy" id="2979869"/>
    <lineage>
        <taxon>Bacteria</taxon>
        <taxon>Pseudomonadati</taxon>
        <taxon>Bacteroidota</taxon>
        <taxon>Cytophagia</taxon>
        <taxon>Cytophagales</taxon>
        <taxon>Reichenbachiellaceae</taxon>
        <taxon>Reichenbachiella</taxon>
    </lineage>
</organism>
<dbReference type="CDD" id="cd00082">
    <property type="entry name" value="HisKA"/>
    <property type="match status" value="1"/>
</dbReference>
<reference evidence="4" key="1">
    <citation type="submission" date="2022-10" db="EMBL/GenBank/DDBJ databases">
        <title>Comparative genomics and taxonomic characterization of three novel marine species of genus Reichenbachiella exhibiting antioxidant and polysaccharide degradation activities.</title>
        <authorList>
            <person name="Muhammad N."/>
            <person name="Lee Y.-J."/>
            <person name="Ko J."/>
            <person name="Kim S.-G."/>
        </authorList>
    </citation>
    <scope>NUCLEOTIDE SEQUENCE</scope>
    <source>
        <strain evidence="4">Wsw4-B4</strain>
    </source>
</reference>
<feature type="transmembrane region" description="Helical" evidence="3">
    <location>
        <begin position="27"/>
        <end position="47"/>
    </location>
</feature>
<evidence type="ECO:0000256" key="2">
    <source>
        <dbReference type="ARBA" id="ARBA00012438"/>
    </source>
</evidence>
<feature type="transmembrane region" description="Helical" evidence="3">
    <location>
        <begin position="180"/>
        <end position="201"/>
    </location>
</feature>
<accession>A0ABY6CYI6</accession>
<evidence type="ECO:0000313" key="5">
    <source>
        <dbReference type="Proteomes" id="UP001062165"/>
    </source>
</evidence>
<gene>
    <name evidence="4" type="ORF">N7E81_13820</name>
</gene>
<feature type="transmembrane region" description="Helical" evidence="3">
    <location>
        <begin position="140"/>
        <end position="160"/>
    </location>
</feature>
<comment type="catalytic activity">
    <reaction evidence="1">
        <text>ATP + protein L-histidine = ADP + protein N-phospho-L-histidine.</text>
        <dbReference type="EC" id="2.7.13.3"/>
    </reaction>
</comment>
<evidence type="ECO:0000256" key="1">
    <source>
        <dbReference type="ARBA" id="ARBA00000085"/>
    </source>
</evidence>
<dbReference type="SUPFAM" id="SSF47384">
    <property type="entry name" value="Homodimeric domain of signal transducing histidine kinase"/>
    <property type="match status" value="1"/>
</dbReference>
<feature type="transmembrane region" description="Helical" evidence="3">
    <location>
        <begin position="115"/>
        <end position="133"/>
    </location>
</feature>
<keyword evidence="5" id="KW-1185">Reference proteome</keyword>
<dbReference type="Gene3D" id="3.30.450.20">
    <property type="entry name" value="PAS domain"/>
    <property type="match status" value="1"/>
</dbReference>
<protein>
    <recommendedName>
        <fullName evidence="2">histidine kinase</fullName>
        <ecNumber evidence="2">2.7.13.3</ecNumber>
    </recommendedName>
</protein>
<keyword evidence="3" id="KW-0812">Transmembrane</keyword>
<evidence type="ECO:0000313" key="4">
    <source>
        <dbReference type="EMBL" id="UXX78435.1"/>
    </source>
</evidence>
<dbReference type="InterPro" id="IPR003661">
    <property type="entry name" value="HisK_dim/P_dom"/>
</dbReference>